<dbReference type="AlphaFoldDB" id="A0A383A5U5"/>
<protein>
    <submittedName>
        <fullName evidence="1">Uncharacterized protein</fullName>
    </submittedName>
</protein>
<name>A0A383A5U5_9ZZZZ</name>
<accession>A0A383A5U5</accession>
<dbReference type="EMBL" id="UINC01188909">
    <property type="protein sequence ID" value="SVE02348.1"/>
    <property type="molecule type" value="Genomic_DNA"/>
</dbReference>
<evidence type="ECO:0000313" key="1">
    <source>
        <dbReference type="EMBL" id="SVE02348.1"/>
    </source>
</evidence>
<proteinExistence type="predicted"/>
<organism evidence="1">
    <name type="scientific">marine metagenome</name>
    <dbReference type="NCBI Taxonomy" id="408172"/>
    <lineage>
        <taxon>unclassified sequences</taxon>
        <taxon>metagenomes</taxon>
        <taxon>ecological metagenomes</taxon>
    </lineage>
</organism>
<feature type="non-terminal residue" evidence="1">
    <location>
        <position position="1"/>
    </location>
</feature>
<sequence length="79" mass="8543">VSLFVFGLSQIGSLEPNIQPSAFPIAPILPIESITVCSFLLPSTLGLAQPNNPIKIISMIKNNTNFFEFNTLSIYSTAT</sequence>
<reference evidence="1" key="1">
    <citation type="submission" date="2018-05" db="EMBL/GenBank/DDBJ databases">
        <authorList>
            <person name="Lanie J.A."/>
            <person name="Ng W.-L."/>
            <person name="Kazmierczak K.M."/>
            <person name="Andrzejewski T.M."/>
            <person name="Davidsen T.M."/>
            <person name="Wayne K.J."/>
            <person name="Tettelin H."/>
            <person name="Glass J.I."/>
            <person name="Rusch D."/>
            <person name="Podicherti R."/>
            <person name="Tsui H.-C.T."/>
            <person name="Winkler M.E."/>
        </authorList>
    </citation>
    <scope>NUCLEOTIDE SEQUENCE</scope>
</reference>
<gene>
    <name evidence="1" type="ORF">METZ01_LOCUS455202</name>
</gene>